<proteinExistence type="predicted"/>
<dbReference type="PANTHER" id="PTHR11019">
    <property type="entry name" value="HTH-TYPE TRANSCRIPTIONAL REGULATOR NIMR"/>
    <property type="match status" value="1"/>
</dbReference>
<sequence>MIKAQQHDRAQTIPAPERLAAIDNAPKPILSKPSHMMMGQRGRWHRHDDRGQLIYPYKGRCRIYTDDRVWIGAPSRAVWVPAGVIHTVQAIDALYVHNIYIDTTRYPEFDDRCHLVLIDSLLEDLLEFSSAISTDAPRYGKTRHYTLHLLADLIRTRRDAVTPQLPISNDRRLRIIMDGLIENPGDGRSLEQWACVACGSSRTLARLFIKETAMTFQQWRQHRRVIAAITLLENGHSISRIASDLGYISQSAFTAMFRRITGRCPTQLPALSATKTRGLM</sequence>
<dbReference type="Proteomes" id="UP001309705">
    <property type="component" value="Unassembled WGS sequence"/>
</dbReference>
<dbReference type="SMART" id="SM00342">
    <property type="entry name" value="HTH_ARAC"/>
    <property type="match status" value="1"/>
</dbReference>
<dbReference type="EMBL" id="JAYWTM010000049">
    <property type="protein sequence ID" value="MEC5345279.1"/>
    <property type="molecule type" value="Genomic_DNA"/>
</dbReference>
<dbReference type="Pfam" id="PF12833">
    <property type="entry name" value="HTH_18"/>
    <property type="match status" value="1"/>
</dbReference>
<feature type="domain" description="HTH araC/xylS-type" evidence="4">
    <location>
        <begin position="170"/>
        <end position="271"/>
    </location>
</feature>
<dbReference type="InterPro" id="IPR009057">
    <property type="entry name" value="Homeodomain-like_sf"/>
</dbReference>
<protein>
    <submittedName>
        <fullName evidence="5">AraC family transcriptional regulator</fullName>
    </submittedName>
</protein>
<dbReference type="SUPFAM" id="SSF51182">
    <property type="entry name" value="RmlC-like cupins"/>
    <property type="match status" value="1"/>
</dbReference>
<name>A0ABU6JWY5_9GAMM</name>
<dbReference type="InterPro" id="IPR014710">
    <property type="entry name" value="RmlC-like_jellyroll"/>
</dbReference>
<evidence type="ECO:0000256" key="3">
    <source>
        <dbReference type="ARBA" id="ARBA00023163"/>
    </source>
</evidence>
<keyword evidence="1" id="KW-0805">Transcription regulation</keyword>
<reference evidence="5 6" key="1">
    <citation type="journal article" date="2017" name="Int. J. Syst. Evol. Microbiol.">
        <title>Brenneria populi subsp. brevivirga subsp. nov. isolated from symptomatic bark of Populus x euramericana canker, and description of Brenneria populi subsp. populi subsp. nov.</title>
        <authorList>
            <person name="Zheng M.H."/>
            <person name="Piao C.G."/>
            <person name="Xue H."/>
            <person name="Guo M.W."/>
            <person name="Li Y."/>
        </authorList>
    </citation>
    <scope>NUCLEOTIDE SEQUENCE [LARGE SCALE GENOMIC DNA]</scope>
    <source>
        <strain evidence="5 6">D9-5</strain>
    </source>
</reference>
<dbReference type="InterPro" id="IPR011051">
    <property type="entry name" value="RmlC_Cupin_sf"/>
</dbReference>
<dbReference type="Pfam" id="PF02311">
    <property type="entry name" value="AraC_binding"/>
    <property type="match status" value="1"/>
</dbReference>
<dbReference type="PANTHER" id="PTHR11019:SF159">
    <property type="entry name" value="TRANSCRIPTIONAL REGULATOR-RELATED"/>
    <property type="match status" value="1"/>
</dbReference>
<evidence type="ECO:0000313" key="5">
    <source>
        <dbReference type="EMBL" id="MEC5345279.1"/>
    </source>
</evidence>
<dbReference type="InterPro" id="IPR018060">
    <property type="entry name" value="HTH_AraC"/>
</dbReference>
<dbReference type="Gene3D" id="2.60.120.10">
    <property type="entry name" value="Jelly Rolls"/>
    <property type="match status" value="1"/>
</dbReference>
<accession>A0ABU6JWY5</accession>
<evidence type="ECO:0000259" key="4">
    <source>
        <dbReference type="PROSITE" id="PS01124"/>
    </source>
</evidence>
<dbReference type="Gene3D" id="1.10.10.60">
    <property type="entry name" value="Homeodomain-like"/>
    <property type="match status" value="1"/>
</dbReference>
<comment type="caution">
    <text evidence="5">The sequence shown here is derived from an EMBL/GenBank/DDBJ whole genome shotgun (WGS) entry which is preliminary data.</text>
</comment>
<organism evidence="5 6">
    <name type="scientific">Brenneria populi</name>
    <dbReference type="NCBI Taxonomy" id="1505588"/>
    <lineage>
        <taxon>Bacteria</taxon>
        <taxon>Pseudomonadati</taxon>
        <taxon>Pseudomonadota</taxon>
        <taxon>Gammaproteobacteria</taxon>
        <taxon>Enterobacterales</taxon>
        <taxon>Pectobacteriaceae</taxon>
        <taxon>Brenneria</taxon>
    </lineage>
</organism>
<keyword evidence="3" id="KW-0804">Transcription</keyword>
<gene>
    <name evidence="5" type="ORF">VSX58_22070</name>
</gene>
<evidence type="ECO:0000256" key="2">
    <source>
        <dbReference type="ARBA" id="ARBA00023125"/>
    </source>
</evidence>
<keyword evidence="6" id="KW-1185">Reference proteome</keyword>
<dbReference type="SUPFAM" id="SSF46689">
    <property type="entry name" value="Homeodomain-like"/>
    <property type="match status" value="1"/>
</dbReference>
<dbReference type="RefSeq" id="WP_327619937.1">
    <property type="nucleotide sequence ID" value="NZ_JAYWTM010000049.1"/>
</dbReference>
<dbReference type="PROSITE" id="PS01124">
    <property type="entry name" value="HTH_ARAC_FAMILY_2"/>
    <property type="match status" value="1"/>
</dbReference>
<evidence type="ECO:0000256" key="1">
    <source>
        <dbReference type="ARBA" id="ARBA00023015"/>
    </source>
</evidence>
<evidence type="ECO:0000313" key="6">
    <source>
        <dbReference type="Proteomes" id="UP001309705"/>
    </source>
</evidence>
<keyword evidence="2" id="KW-0238">DNA-binding</keyword>
<dbReference type="InterPro" id="IPR003313">
    <property type="entry name" value="AraC-bd"/>
</dbReference>